<dbReference type="InterPro" id="IPR007110">
    <property type="entry name" value="Ig-like_dom"/>
</dbReference>
<feature type="chain" id="PRO_5027714249" description="Ig-like domain-containing protein" evidence="8">
    <location>
        <begin position="18"/>
        <end position="302"/>
    </location>
</feature>
<dbReference type="GO" id="GO:0004888">
    <property type="term" value="F:transmembrane signaling receptor activity"/>
    <property type="evidence" value="ECO:0000318"/>
    <property type="project" value="GO_Central"/>
</dbReference>
<evidence type="ECO:0000256" key="4">
    <source>
        <dbReference type="ARBA" id="ARBA00023136"/>
    </source>
</evidence>
<keyword evidence="5" id="KW-1015">Disulfide bond</keyword>
<evidence type="ECO:0000313" key="10">
    <source>
        <dbReference type="Ensembl" id="ENSOANP00000032111.2"/>
    </source>
</evidence>
<dbReference type="GO" id="GO:0007165">
    <property type="term" value="P:signal transduction"/>
    <property type="evidence" value="ECO:0000318"/>
    <property type="project" value="GO_Central"/>
</dbReference>
<reference evidence="10" key="3">
    <citation type="submission" date="2025-09" db="UniProtKB">
        <authorList>
            <consortium name="Ensembl"/>
        </authorList>
    </citation>
    <scope>IDENTIFICATION</scope>
    <source>
        <strain evidence="10">Glennie</strain>
    </source>
</reference>
<reference evidence="10 11" key="1">
    <citation type="journal article" date="2008" name="Nature">
        <title>Genome analysis of the platypus reveals unique signatures of evolution.</title>
        <authorList>
            <person name="Warren W.C."/>
            <person name="Hillier L.W."/>
            <person name="Marshall Graves J.A."/>
            <person name="Birney E."/>
            <person name="Ponting C.P."/>
            <person name="Grutzner F."/>
            <person name="Belov K."/>
            <person name="Miller W."/>
            <person name="Clarke L."/>
            <person name="Chinwalla A.T."/>
            <person name="Yang S.P."/>
            <person name="Heger A."/>
            <person name="Locke D.P."/>
            <person name="Miethke P."/>
            <person name="Waters P.D."/>
            <person name="Veyrunes F."/>
            <person name="Fulton L."/>
            <person name="Fulton B."/>
            <person name="Graves T."/>
            <person name="Wallis J."/>
            <person name="Puente X.S."/>
            <person name="Lopez-Otin C."/>
            <person name="Ordonez G.R."/>
            <person name="Eichler E.E."/>
            <person name="Chen L."/>
            <person name="Cheng Z."/>
            <person name="Deakin J.E."/>
            <person name="Alsop A."/>
            <person name="Thompson K."/>
            <person name="Kirby P."/>
            <person name="Papenfuss A.T."/>
            <person name="Wakefield M.J."/>
            <person name="Olender T."/>
            <person name="Lancet D."/>
            <person name="Huttley G.A."/>
            <person name="Smit A.F."/>
            <person name="Pask A."/>
            <person name="Temple-Smith P."/>
            <person name="Batzer M.A."/>
            <person name="Walker J.A."/>
            <person name="Konkel M.K."/>
            <person name="Harris R.S."/>
            <person name="Whittington C.M."/>
            <person name="Wong E.S."/>
            <person name="Gemmell N.J."/>
            <person name="Buschiazzo E."/>
            <person name="Vargas Jentzsch I.M."/>
            <person name="Merkel A."/>
            <person name="Schmitz J."/>
            <person name="Zemann A."/>
            <person name="Churakov G."/>
            <person name="Kriegs J.O."/>
            <person name="Brosius J."/>
            <person name="Murchison E.P."/>
            <person name="Sachidanandam R."/>
            <person name="Smith C."/>
            <person name="Hannon G.J."/>
            <person name="Tsend-Ayush E."/>
            <person name="McMillan D."/>
            <person name="Attenborough R."/>
            <person name="Rens W."/>
            <person name="Ferguson-Smith M."/>
            <person name="Lefevre C.M."/>
            <person name="Sharp J.A."/>
            <person name="Nicholas K.R."/>
            <person name="Ray D.A."/>
            <person name="Kube M."/>
            <person name="Reinhardt R."/>
            <person name="Pringle T.H."/>
            <person name="Taylor J."/>
            <person name="Jones R.C."/>
            <person name="Nixon B."/>
            <person name="Dacheux J.L."/>
            <person name="Niwa H."/>
            <person name="Sekita Y."/>
            <person name="Huang X."/>
            <person name="Stark A."/>
            <person name="Kheradpour P."/>
            <person name="Kellis M."/>
            <person name="Flicek P."/>
            <person name="Chen Y."/>
            <person name="Webber C."/>
            <person name="Hardison R."/>
            <person name="Nelson J."/>
            <person name="Hallsworth-Pepin K."/>
            <person name="Delehaunty K."/>
            <person name="Markovic C."/>
            <person name="Minx P."/>
            <person name="Feng Y."/>
            <person name="Kremitzki C."/>
            <person name="Mitreva M."/>
            <person name="Glasscock J."/>
            <person name="Wylie T."/>
            <person name="Wohldmann P."/>
            <person name="Thiru P."/>
            <person name="Nhan M.N."/>
            <person name="Pohl C.S."/>
            <person name="Smith S.M."/>
            <person name="Hou S."/>
            <person name="Nefedov M."/>
            <person name="de Jong P.J."/>
            <person name="Renfree M.B."/>
            <person name="Mardis E.R."/>
            <person name="Wilson R.K."/>
        </authorList>
    </citation>
    <scope>NUCLEOTIDE SEQUENCE [LARGE SCALE GENOMIC DNA]</scope>
    <source>
        <strain evidence="10 11">Glennie</strain>
    </source>
</reference>
<dbReference type="AlphaFoldDB" id="K7EF04"/>
<dbReference type="Pfam" id="PF07686">
    <property type="entry name" value="V-set"/>
    <property type="match status" value="1"/>
</dbReference>
<dbReference type="InterPro" id="IPR036179">
    <property type="entry name" value="Ig-like_dom_sf"/>
</dbReference>
<dbReference type="eggNOG" id="ENOG502S7MA">
    <property type="taxonomic scope" value="Eukaryota"/>
</dbReference>
<dbReference type="Gene3D" id="2.60.40.10">
    <property type="entry name" value="Immunoglobulins"/>
    <property type="match status" value="1"/>
</dbReference>
<organism evidence="10 11">
    <name type="scientific">Ornithorhynchus anatinus</name>
    <name type="common">Duckbill platypus</name>
    <dbReference type="NCBI Taxonomy" id="9258"/>
    <lineage>
        <taxon>Eukaryota</taxon>
        <taxon>Metazoa</taxon>
        <taxon>Chordata</taxon>
        <taxon>Craniata</taxon>
        <taxon>Vertebrata</taxon>
        <taxon>Euteleostomi</taxon>
        <taxon>Mammalia</taxon>
        <taxon>Monotremata</taxon>
        <taxon>Ornithorhynchidae</taxon>
        <taxon>Ornithorhynchus</taxon>
    </lineage>
</organism>
<comment type="subcellular location">
    <subcellularLocation>
        <location evidence="1">Membrane</location>
    </subcellularLocation>
</comment>
<evidence type="ECO:0000256" key="7">
    <source>
        <dbReference type="SAM" id="Phobius"/>
    </source>
</evidence>
<dbReference type="GO" id="GO:0005886">
    <property type="term" value="C:plasma membrane"/>
    <property type="evidence" value="ECO:0000318"/>
    <property type="project" value="GO_Central"/>
</dbReference>
<keyword evidence="3 8" id="KW-0732">Signal</keyword>
<dbReference type="OMA" id="YANMELQ"/>
<evidence type="ECO:0000256" key="6">
    <source>
        <dbReference type="SAM" id="MobiDB-lite"/>
    </source>
</evidence>
<evidence type="ECO:0000259" key="9">
    <source>
        <dbReference type="PROSITE" id="PS50835"/>
    </source>
</evidence>
<proteinExistence type="predicted"/>
<dbReference type="Proteomes" id="UP000002279">
    <property type="component" value="Chromosome 15"/>
</dbReference>
<feature type="compositionally biased region" description="Low complexity" evidence="6">
    <location>
        <begin position="138"/>
        <end position="150"/>
    </location>
</feature>
<gene>
    <name evidence="10" type="primary">LOC107547813</name>
</gene>
<name>K7EF04_ORNAN</name>
<evidence type="ECO:0000256" key="1">
    <source>
        <dbReference type="ARBA" id="ARBA00004370"/>
    </source>
</evidence>
<dbReference type="CDD" id="cd05716">
    <property type="entry name" value="IgV_pIgR_like"/>
    <property type="match status" value="1"/>
</dbReference>
<dbReference type="OrthoDB" id="8920197at2759"/>
<dbReference type="PANTHER" id="PTHR11860:SF87">
    <property type="entry name" value="CMRF35-LIKE MOLECULE 8"/>
    <property type="match status" value="1"/>
</dbReference>
<keyword evidence="2 7" id="KW-0812">Transmembrane</keyword>
<dbReference type="FunCoup" id="K7EF04">
    <property type="interactions" value="452"/>
</dbReference>
<feature type="region of interest" description="Disordered" evidence="6">
    <location>
        <begin position="135"/>
        <end position="158"/>
    </location>
</feature>
<accession>K7EF04</accession>
<keyword evidence="4 7" id="KW-0472">Membrane</keyword>
<dbReference type="GeneID" id="107547813"/>
<dbReference type="Bgee" id="ENSOANG00000031957">
    <property type="expression patterns" value="Expressed in ovary and 8 other cell types or tissues"/>
</dbReference>
<evidence type="ECO:0000256" key="8">
    <source>
        <dbReference type="SAM" id="SignalP"/>
    </source>
</evidence>
<evidence type="ECO:0000256" key="5">
    <source>
        <dbReference type="ARBA" id="ARBA00023157"/>
    </source>
</evidence>
<keyword evidence="11" id="KW-1185">Reference proteome</keyword>
<dbReference type="InterPro" id="IPR013106">
    <property type="entry name" value="Ig_V-set"/>
</dbReference>
<feature type="region of interest" description="Disordered" evidence="6">
    <location>
        <begin position="234"/>
        <end position="258"/>
    </location>
</feature>
<dbReference type="InterPro" id="IPR050671">
    <property type="entry name" value="CD300_family_receptors"/>
</dbReference>
<feature type="signal peptide" evidence="8">
    <location>
        <begin position="1"/>
        <end position="17"/>
    </location>
</feature>
<feature type="compositionally biased region" description="Basic and acidic residues" evidence="6">
    <location>
        <begin position="286"/>
        <end position="302"/>
    </location>
</feature>
<dbReference type="InterPro" id="IPR013783">
    <property type="entry name" value="Ig-like_fold"/>
</dbReference>
<feature type="region of interest" description="Disordered" evidence="6">
    <location>
        <begin position="283"/>
        <end position="302"/>
    </location>
</feature>
<dbReference type="SUPFAM" id="SSF48726">
    <property type="entry name" value="Immunoglobulin"/>
    <property type="match status" value="1"/>
</dbReference>
<feature type="domain" description="Ig-like" evidence="9">
    <location>
        <begin position="13"/>
        <end position="104"/>
    </location>
</feature>
<evidence type="ECO:0000313" key="11">
    <source>
        <dbReference type="Proteomes" id="UP000002279"/>
    </source>
</evidence>
<sequence length="302" mass="33436">MLSPWLLVLLSIPGCFLVKNHTKVNAIMGESLNVQCPYEEEYKMSDKYWCKGSFRVSCSPIVEIKGSQEEAKKDRVSIRDSRQNRTFTVTMENLAAEDAGSYACGIDKFLKFDPLLWFTVSISQVPEVRSTTITQSPSAAAETSVTSTSAHRIGGETAFPTSGAGFTERIEILLPFIFAVLLVLFVGVSLVAWTMLLKQKKAGDNSEVRRNSNQVDLCYSSLELQPRSPGVNLVGSHRKGGPSLGPSRPQNDQGVEYSQVATTRRKDVNFATLNLHTIYDNLSDPAPKRKQTETVYSEIKKT</sequence>
<evidence type="ECO:0000256" key="3">
    <source>
        <dbReference type="ARBA" id="ARBA00022729"/>
    </source>
</evidence>
<protein>
    <recommendedName>
        <fullName evidence="9">Ig-like domain-containing protein</fullName>
    </recommendedName>
</protein>
<dbReference type="InParanoid" id="K7EF04"/>
<dbReference type="PROSITE" id="PS50835">
    <property type="entry name" value="IG_LIKE"/>
    <property type="match status" value="1"/>
</dbReference>
<dbReference type="Pfam" id="PF15330">
    <property type="entry name" value="SIT"/>
    <property type="match status" value="1"/>
</dbReference>
<feature type="transmembrane region" description="Helical" evidence="7">
    <location>
        <begin position="172"/>
        <end position="196"/>
    </location>
</feature>
<keyword evidence="7" id="KW-1133">Transmembrane helix</keyword>
<dbReference type="GeneTree" id="ENSGT00940000159622"/>
<dbReference type="FunFam" id="2.60.40.10:FF:000370">
    <property type="entry name" value="CMRF35-like molecule 1"/>
    <property type="match status" value="1"/>
</dbReference>
<dbReference type="RefSeq" id="XP_028935860.1">
    <property type="nucleotide sequence ID" value="XM_029080027.2"/>
</dbReference>
<dbReference type="HOGENOM" id="CLU_051023_3_2_1"/>
<dbReference type="PANTHER" id="PTHR11860">
    <property type="entry name" value="POLYMERIC-IMMUNOGLOBULIN RECEPTOR"/>
    <property type="match status" value="1"/>
</dbReference>
<reference evidence="10" key="2">
    <citation type="submission" date="2025-08" db="UniProtKB">
        <authorList>
            <consortium name="Ensembl"/>
        </authorList>
    </citation>
    <scope>IDENTIFICATION</scope>
    <source>
        <strain evidence="10">Glennie</strain>
    </source>
</reference>
<evidence type="ECO:0000256" key="2">
    <source>
        <dbReference type="ARBA" id="ARBA00022692"/>
    </source>
</evidence>
<dbReference type="KEGG" id="oaa:107547813"/>
<dbReference type="Ensembl" id="ENSOANT00000041359.2">
    <property type="protein sequence ID" value="ENSOANP00000032111.2"/>
    <property type="gene ID" value="ENSOANG00000031957.2"/>
</dbReference>